<organism evidence="1 2">
    <name type="scientific">Knoellia aerolata DSM 18566</name>
    <dbReference type="NCBI Taxonomy" id="1385519"/>
    <lineage>
        <taxon>Bacteria</taxon>
        <taxon>Bacillati</taxon>
        <taxon>Actinomycetota</taxon>
        <taxon>Actinomycetes</taxon>
        <taxon>Micrococcales</taxon>
        <taxon>Intrasporangiaceae</taxon>
        <taxon>Knoellia</taxon>
    </lineage>
</organism>
<proteinExistence type="predicted"/>
<dbReference type="AlphaFoldDB" id="A0A0A0JP78"/>
<dbReference type="InterPro" id="IPR050275">
    <property type="entry name" value="PGM_Phosphatase"/>
</dbReference>
<dbReference type="GO" id="GO:0005737">
    <property type="term" value="C:cytoplasm"/>
    <property type="evidence" value="ECO:0007669"/>
    <property type="project" value="TreeGrafter"/>
</dbReference>
<protein>
    <recommendedName>
        <fullName evidence="3">Phosphoglycerate kinase</fullName>
    </recommendedName>
</protein>
<dbReference type="PANTHER" id="PTHR48100:SF1">
    <property type="entry name" value="HISTIDINE PHOSPHATASE FAMILY PROTEIN-RELATED"/>
    <property type="match status" value="1"/>
</dbReference>
<evidence type="ECO:0000313" key="2">
    <source>
        <dbReference type="Proteomes" id="UP000030013"/>
    </source>
</evidence>
<keyword evidence="2" id="KW-1185">Reference proteome</keyword>
<dbReference type="RefSeq" id="WP_052113271.1">
    <property type="nucleotide sequence ID" value="NZ_AVPL01000083.1"/>
</dbReference>
<accession>A0A0A0JP78</accession>
<dbReference type="Proteomes" id="UP000030013">
    <property type="component" value="Unassembled WGS sequence"/>
</dbReference>
<dbReference type="EMBL" id="AVPL01000083">
    <property type="protein sequence ID" value="KGN38953.1"/>
    <property type="molecule type" value="Genomic_DNA"/>
</dbReference>
<dbReference type="Gene3D" id="3.40.50.1240">
    <property type="entry name" value="Phosphoglycerate mutase-like"/>
    <property type="match status" value="1"/>
</dbReference>
<dbReference type="GO" id="GO:0016791">
    <property type="term" value="F:phosphatase activity"/>
    <property type="evidence" value="ECO:0007669"/>
    <property type="project" value="TreeGrafter"/>
</dbReference>
<evidence type="ECO:0008006" key="3">
    <source>
        <dbReference type="Google" id="ProtNLM"/>
    </source>
</evidence>
<comment type="caution">
    <text evidence="1">The sequence shown here is derived from an EMBL/GenBank/DDBJ whole genome shotgun (WGS) entry which is preliminary data.</text>
</comment>
<gene>
    <name evidence="1" type="ORF">N801_19740</name>
</gene>
<name>A0A0A0JP78_9MICO</name>
<dbReference type="InterPro" id="IPR013078">
    <property type="entry name" value="His_Pase_superF_clade-1"/>
</dbReference>
<dbReference type="Pfam" id="PF00300">
    <property type="entry name" value="His_Phos_1"/>
    <property type="match status" value="1"/>
</dbReference>
<dbReference type="SMART" id="SM00855">
    <property type="entry name" value="PGAM"/>
    <property type="match status" value="1"/>
</dbReference>
<sequence>MSDLQCPATLLVARHGDADYPHARVLSDEGGWLTEAGVAQVRDLAGSLVDRRVAAVYSSHLQRAVESAAVAAEVLDVGSRVVAGLEEFSVGLLAGRDHDDPELLGVFAAWKAGHLGTFIPGGESGRDAITRYRGALEEIADQHRGETVLVFSHGAVMSFCLPRLGDHVRDDLADQLFLPNCAVAEVSIDADDVTVVSWPGSADRSVV</sequence>
<dbReference type="PANTHER" id="PTHR48100">
    <property type="entry name" value="BROAD-SPECIFICITY PHOSPHATASE YOR283W-RELATED"/>
    <property type="match status" value="1"/>
</dbReference>
<dbReference type="InterPro" id="IPR029033">
    <property type="entry name" value="His_PPase_superfam"/>
</dbReference>
<evidence type="ECO:0000313" key="1">
    <source>
        <dbReference type="EMBL" id="KGN38953.1"/>
    </source>
</evidence>
<dbReference type="CDD" id="cd07067">
    <property type="entry name" value="HP_PGM_like"/>
    <property type="match status" value="1"/>
</dbReference>
<dbReference type="eggNOG" id="COG0406">
    <property type="taxonomic scope" value="Bacteria"/>
</dbReference>
<dbReference type="SUPFAM" id="SSF53254">
    <property type="entry name" value="Phosphoglycerate mutase-like"/>
    <property type="match status" value="1"/>
</dbReference>
<dbReference type="STRING" id="1385519.N801_19740"/>
<reference evidence="1 2" key="1">
    <citation type="submission" date="2013-08" db="EMBL/GenBank/DDBJ databases">
        <title>The genome sequence of Knoellia aerolata.</title>
        <authorList>
            <person name="Zhu W."/>
            <person name="Wang G."/>
        </authorList>
    </citation>
    <scope>NUCLEOTIDE SEQUENCE [LARGE SCALE GENOMIC DNA]</scope>
    <source>
        <strain evidence="1 2">DSM 18566</strain>
    </source>
</reference>